<dbReference type="Proteomes" id="UP000198615">
    <property type="component" value="Unassembled WGS sequence"/>
</dbReference>
<evidence type="ECO:0000313" key="4">
    <source>
        <dbReference type="Proteomes" id="UP000198615"/>
    </source>
</evidence>
<dbReference type="InterPro" id="IPR036641">
    <property type="entry name" value="HPT_dom_sf"/>
</dbReference>
<dbReference type="Gene3D" id="1.20.120.160">
    <property type="entry name" value="HPT domain"/>
    <property type="match status" value="1"/>
</dbReference>
<gene>
    <name evidence="3" type="ORF">SAMN05660686_01551</name>
</gene>
<reference evidence="3 4" key="1">
    <citation type="submission" date="2016-10" db="EMBL/GenBank/DDBJ databases">
        <authorList>
            <person name="Varghese N."/>
            <person name="Submissions S."/>
        </authorList>
    </citation>
    <scope>NUCLEOTIDE SEQUENCE [LARGE SCALE GENOMIC DNA]</scope>
    <source>
        <strain evidence="3 4">DSM 18839</strain>
    </source>
</reference>
<keyword evidence="4" id="KW-1185">Reference proteome</keyword>
<feature type="domain" description="HPt" evidence="2">
    <location>
        <begin position="48"/>
        <end position="108"/>
    </location>
</feature>
<dbReference type="OrthoDB" id="9786548at2"/>
<dbReference type="Pfam" id="PF01627">
    <property type="entry name" value="Hpt"/>
    <property type="match status" value="1"/>
</dbReference>
<dbReference type="SUPFAM" id="SSF47226">
    <property type="entry name" value="Histidine-containing phosphotransfer domain, HPT domain"/>
    <property type="match status" value="1"/>
</dbReference>
<dbReference type="EMBL" id="FNBW01000004">
    <property type="protein sequence ID" value="SDF52796.1"/>
    <property type="molecule type" value="Genomic_DNA"/>
</dbReference>
<proteinExistence type="predicted"/>
<dbReference type="RefSeq" id="WP_028793277.1">
    <property type="nucleotide sequence ID" value="NZ_FNBW01000004.1"/>
</dbReference>
<dbReference type="InterPro" id="IPR008207">
    <property type="entry name" value="Sig_transdc_His_kin_Hpt_dom"/>
</dbReference>
<dbReference type="AlphaFoldDB" id="A0A8G2BGA6"/>
<evidence type="ECO:0000313" key="3">
    <source>
        <dbReference type="EMBL" id="SDF52796.1"/>
    </source>
</evidence>
<dbReference type="GO" id="GO:0000160">
    <property type="term" value="P:phosphorelay signal transduction system"/>
    <property type="evidence" value="ECO:0007669"/>
    <property type="project" value="UniProtKB-KW"/>
</dbReference>
<evidence type="ECO:0000259" key="2">
    <source>
        <dbReference type="Pfam" id="PF01627"/>
    </source>
</evidence>
<accession>A0A8G2BGA6</accession>
<dbReference type="GO" id="GO:0004672">
    <property type="term" value="F:protein kinase activity"/>
    <property type="evidence" value="ECO:0007669"/>
    <property type="project" value="UniProtKB-ARBA"/>
</dbReference>
<keyword evidence="1" id="KW-0902">Two-component regulatory system</keyword>
<sequence length="165" mass="17908">MTDKHKVEFIDNPNPIRKKVRVEQGADPANLIRRADKQVQKLSGEFEEIFAATIPALGEAMEAVRKSDGADKDALGQVRRMLHDLRGQAGTFGYPLVSQVGDSACKFIDLSDQIGAPETEVLGMHIDALKAISQAKIKGDGGPVGAELRGGLRKVILKYNDRKTA</sequence>
<protein>
    <submittedName>
        <fullName evidence="3">Hpt domain-containing protein</fullName>
    </submittedName>
</protein>
<organism evidence="3 4">
    <name type="scientific">Thalassobaculum litoreum DSM 18839</name>
    <dbReference type="NCBI Taxonomy" id="1123362"/>
    <lineage>
        <taxon>Bacteria</taxon>
        <taxon>Pseudomonadati</taxon>
        <taxon>Pseudomonadota</taxon>
        <taxon>Alphaproteobacteria</taxon>
        <taxon>Rhodospirillales</taxon>
        <taxon>Thalassobaculaceae</taxon>
        <taxon>Thalassobaculum</taxon>
    </lineage>
</organism>
<comment type="caution">
    <text evidence="3">The sequence shown here is derived from an EMBL/GenBank/DDBJ whole genome shotgun (WGS) entry which is preliminary data.</text>
</comment>
<name>A0A8G2BGA6_9PROT</name>
<evidence type="ECO:0000256" key="1">
    <source>
        <dbReference type="ARBA" id="ARBA00023012"/>
    </source>
</evidence>